<dbReference type="AlphaFoldDB" id="A0A1G9N7E9"/>
<dbReference type="RefSeq" id="WP_089887319.1">
    <property type="nucleotide sequence ID" value="NZ_FNGV01000003.1"/>
</dbReference>
<dbReference type="Gene3D" id="2.40.100.10">
    <property type="entry name" value="Cyclophilin-like"/>
    <property type="match status" value="1"/>
</dbReference>
<protein>
    <submittedName>
        <fullName evidence="5">Sensor histidine kinase inhibitor, KipI family</fullName>
    </submittedName>
</protein>
<keyword evidence="1" id="KW-0547">Nucleotide-binding</keyword>
<feature type="domain" description="Carboxyltransferase" evidence="4">
    <location>
        <begin position="6"/>
        <end position="208"/>
    </location>
</feature>
<dbReference type="STRING" id="192904.SAMN04488514_10363"/>
<dbReference type="PANTHER" id="PTHR34698">
    <property type="entry name" value="5-OXOPROLINASE SUBUNIT B"/>
    <property type="match status" value="1"/>
</dbReference>
<evidence type="ECO:0000259" key="4">
    <source>
        <dbReference type="SMART" id="SM00796"/>
    </source>
</evidence>
<dbReference type="OrthoDB" id="9778567at2"/>
<dbReference type="SMART" id="SM00796">
    <property type="entry name" value="AHS1"/>
    <property type="match status" value="1"/>
</dbReference>
<reference evidence="5 6" key="1">
    <citation type="submission" date="2016-10" db="EMBL/GenBank/DDBJ databases">
        <authorList>
            <person name="de Groot N.N."/>
        </authorList>
    </citation>
    <scope>NUCLEOTIDE SEQUENCE [LARGE SCALE GENOMIC DNA]</scope>
    <source>
        <strain evidence="5 6">DSM 19886</strain>
    </source>
</reference>
<dbReference type="Gene3D" id="3.30.1360.40">
    <property type="match status" value="1"/>
</dbReference>
<sequence>MSNYSISIRPYGVHTVLVEWPNKVEEAILDDILLFMRHLRTNCLDESLWEMIPAYNSLTLLYRKDPIDFTTFSQTLQDWYSNKEEAVLPRKYLWKLPVCYDLDFGIDLMEVSGILDLSIEDIIALHTKSPYTVYGIGFLPGFMYLGGLPAELEVPRKAQPRPKVQKGAVGLAGKQTGIYPQISPGGWNIIGNCSVPMFDASKENPCFVNIGDKVQFYAIERAEYDLHKIEGEVGIYKLEKENWNA</sequence>
<dbReference type="InterPro" id="IPR029000">
    <property type="entry name" value="Cyclophilin-like_dom_sf"/>
</dbReference>
<accession>A0A1G9N7E9</accession>
<proteinExistence type="predicted"/>
<organism evidence="5 6">
    <name type="scientific">Kriegella aquimaris</name>
    <dbReference type="NCBI Taxonomy" id="192904"/>
    <lineage>
        <taxon>Bacteria</taxon>
        <taxon>Pseudomonadati</taxon>
        <taxon>Bacteroidota</taxon>
        <taxon>Flavobacteriia</taxon>
        <taxon>Flavobacteriales</taxon>
        <taxon>Flavobacteriaceae</taxon>
        <taxon>Kriegella</taxon>
    </lineage>
</organism>
<dbReference type="Pfam" id="PF02682">
    <property type="entry name" value="CT_C_D"/>
    <property type="match status" value="1"/>
</dbReference>
<dbReference type="PANTHER" id="PTHR34698:SF2">
    <property type="entry name" value="5-OXOPROLINASE SUBUNIT B"/>
    <property type="match status" value="1"/>
</dbReference>
<gene>
    <name evidence="5" type="ORF">SAMN04488514_10363</name>
</gene>
<dbReference type="GO" id="GO:0005524">
    <property type="term" value="F:ATP binding"/>
    <property type="evidence" value="ECO:0007669"/>
    <property type="project" value="UniProtKB-KW"/>
</dbReference>
<evidence type="ECO:0000256" key="2">
    <source>
        <dbReference type="ARBA" id="ARBA00022801"/>
    </source>
</evidence>
<keyword evidence="3" id="KW-0067">ATP-binding</keyword>
<dbReference type="NCBIfam" id="TIGR00370">
    <property type="entry name" value="5-oxoprolinase subunit PxpB"/>
    <property type="match status" value="1"/>
</dbReference>
<dbReference type="EMBL" id="FNGV01000003">
    <property type="protein sequence ID" value="SDL82446.1"/>
    <property type="molecule type" value="Genomic_DNA"/>
</dbReference>
<dbReference type="GO" id="GO:0016787">
    <property type="term" value="F:hydrolase activity"/>
    <property type="evidence" value="ECO:0007669"/>
    <property type="project" value="UniProtKB-KW"/>
</dbReference>
<dbReference type="Proteomes" id="UP000199440">
    <property type="component" value="Unassembled WGS sequence"/>
</dbReference>
<keyword evidence="2" id="KW-0378">Hydrolase</keyword>
<dbReference type="SUPFAM" id="SSF50891">
    <property type="entry name" value="Cyclophilin-like"/>
    <property type="match status" value="1"/>
</dbReference>
<evidence type="ECO:0000256" key="1">
    <source>
        <dbReference type="ARBA" id="ARBA00022741"/>
    </source>
</evidence>
<evidence type="ECO:0000313" key="5">
    <source>
        <dbReference type="EMBL" id="SDL82446.1"/>
    </source>
</evidence>
<dbReference type="InterPro" id="IPR010016">
    <property type="entry name" value="PxpB"/>
</dbReference>
<evidence type="ECO:0000313" key="6">
    <source>
        <dbReference type="Proteomes" id="UP000199440"/>
    </source>
</evidence>
<evidence type="ECO:0000256" key="3">
    <source>
        <dbReference type="ARBA" id="ARBA00022840"/>
    </source>
</evidence>
<dbReference type="SUPFAM" id="SSF160467">
    <property type="entry name" value="PH0987 N-terminal domain-like"/>
    <property type="match status" value="1"/>
</dbReference>
<name>A0A1G9N7E9_9FLAO</name>
<keyword evidence="6" id="KW-1185">Reference proteome</keyword>
<dbReference type="InterPro" id="IPR003833">
    <property type="entry name" value="CT_C_D"/>
</dbReference>